<reference evidence="3" key="1">
    <citation type="submission" date="2025-08" db="UniProtKB">
        <authorList>
            <consortium name="RefSeq"/>
        </authorList>
    </citation>
    <scope>IDENTIFICATION</scope>
</reference>
<keyword evidence="2" id="KW-1185">Reference proteome</keyword>
<dbReference type="KEGG" id="osn:115225677"/>
<proteinExistence type="predicted"/>
<dbReference type="PANTHER" id="PTHR33332">
    <property type="entry name" value="REVERSE TRANSCRIPTASE DOMAIN-CONTAINING PROTEIN"/>
    <property type="match status" value="1"/>
</dbReference>
<protein>
    <submittedName>
        <fullName evidence="3">Uncharacterized protein LOC115225677</fullName>
    </submittedName>
</protein>
<name>A0A6P7TLP8_9MOLL</name>
<dbReference type="AlphaFoldDB" id="A0A6P7TLP8"/>
<feature type="domain" description="Reverse transcriptase" evidence="1">
    <location>
        <begin position="2"/>
        <end position="126"/>
    </location>
</feature>
<dbReference type="Proteomes" id="UP000515154">
    <property type="component" value="Linkage group LG28"/>
</dbReference>
<gene>
    <name evidence="3" type="primary">LOC115225677</name>
</gene>
<dbReference type="Pfam" id="PF00078">
    <property type="entry name" value="RVT_1"/>
    <property type="match status" value="1"/>
</dbReference>
<dbReference type="InterPro" id="IPR000477">
    <property type="entry name" value="RT_dom"/>
</dbReference>
<organism evidence="2 3">
    <name type="scientific">Octopus sinensis</name>
    <name type="common">East Asian common octopus</name>
    <dbReference type="NCBI Taxonomy" id="2607531"/>
    <lineage>
        <taxon>Eukaryota</taxon>
        <taxon>Metazoa</taxon>
        <taxon>Spiralia</taxon>
        <taxon>Lophotrochozoa</taxon>
        <taxon>Mollusca</taxon>
        <taxon>Cephalopoda</taxon>
        <taxon>Coleoidea</taxon>
        <taxon>Octopodiformes</taxon>
        <taxon>Octopoda</taxon>
        <taxon>Incirrata</taxon>
        <taxon>Octopodidae</taxon>
        <taxon>Octopus</taxon>
    </lineage>
</organism>
<evidence type="ECO:0000259" key="1">
    <source>
        <dbReference type="Pfam" id="PF00078"/>
    </source>
</evidence>
<dbReference type="RefSeq" id="XP_029652453.1">
    <property type="nucleotide sequence ID" value="XM_029796593.1"/>
</dbReference>
<sequence>MKAFDIVPHCSLVAKAEAHSIKENVLQWIQDFLSHWSQWVCVNGVSDIPQCSVIGPGLFLMYINDLPWHVQSHVRLFADDTKIFARSNVDVTMTTLQDNLDRLREWSMNRQMWFRLEKTFALMSNQERKCQRMCDLLNALVTPKETSRIVGVSLKTVYDVNNIMTMSKAIMRRSGSGGINKNVPKS</sequence>
<evidence type="ECO:0000313" key="3">
    <source>
        <dbReference type="RefSeq" id="XP_029652453.1"/>
    </source>
</evidence>
<evidence type="ECO:0000313" key="2">
    <source>
        <dbReference type="Proteomes" id="UP000515154"/>
    </source>
</evidence>
<accession>A0A6P7TLP8</accession>